<evidence type="ECO:0000256" key="4">
    <source>
        <dbReference type="ARBA" id="ARBA00022525"/>
    </source>
</evidence>
<evidence type="ECO:0000256" key="2">
    <source>
        <dbReference type="ARBA" id="ARBA00010446"/>
    </source>
</evidence>
<sequence length="104" mass="10679">MMLSKLRIAALSAIFTLAAATTVIPVDPPTSPQCCKTVIRSDEFIVTELLADLGLSLGNITVPVGLGCSPLSILNGCGDLSVTCAPPTVNLLNLIVINCILVAS</sequence>
<accession>A0A8H6RXU9</accession>
<dbReference type="Proteomes" id="UP000636479">
    <property type="component" value="Unassembled WGS sequence"/>
</dbReference>
<dbReference type="RefSeq" id="XP_037213073.1">
    <property type="nucleotide sequence ID" value="XM_037370481.1"/>
</dbReference>
<dbReference type="CDD" id="cd23507">
    <property type="entry name" value="hydrophobin_I"/>
    <property type="match status" value="1"/>
</dbReference>
<reference evidence="8" key="1">
    <citation type="submission" date="2020-05" db="EMBL/GenBank/DDBJ databases">
        <title>Mycena genomes resolve the evolution of fungal bioluminescence.</title>
        <authorList>
            <person name="Tsai I.J."/>
        </authorList>
    </citation>
    <scope>NUCLEOTIDE SEQUENCE</scope>
    <source>
        <strain evidence="8">171206Taipei</strain>
    </source>
</reference>
<evidence type="ECO:0000256" key="1">
    <source>
        <dbReference type="ARBA" id="ARBA00004191"/>
    </source>
</evidence>
<keyword evidence="3 7" id="KW-0134">Cell wall</keyword>
<comment type="caution">
    <text evidence="8">The sequence shown here is derived from an EMBL/GenBank/DDBJ whole genome shotgun (WGS) entry which is preliminary data.</text>
</comment>
<dbReference type="AlphaFoldDB" id="A0A8H6RXU9"/>
<feature type="chain" id="PRO_5034988099" description="Hydrophobin" evidence="7">
    <location>
        <begin position="21"/>
        <end position="104"/>
    </location>
</feature>
<keyword evidence="5 7" id="KW-1015">Disulfide bond</keyword>
<dbReference type="InterPro" id="IPR001338">
    <property type="entry name" value="Class_I_Hydrophobin"/>
</dbReference>
<comment type="similarity">
    <text evidence="2 7">Belongs to the fungal hydrophobin family.</text>
</comment>
<dbReference type="GO" id="GO:0005199">
    <property type="term" value="F:structural constituent of cell wall"/>
    <property type="evidence" value="ECO:0007669"/>
    <property type="project" value="InterPro"/>
</dbReference>
<evidence type="ECO:0000313" key="9">
    <source>
        <dbReference type="Proteomes" id="UP000636479"/>
    </source>
</evidence>
<dbReference type="GeneID" id="59352997"/>
<evidence type="ECO:0000256" key="5">
    <source>
        <dbReference type="ARBA" id="ARBA00023157"/>
    </source>
</evidence>
<dbReference type="Pfam" id="PF01185">
    <property type="entry name" value="Hydrophobin"/>
    <property type="match status" value="1"/>
</dbReference>
<comment type="subcellular location">
    <subcellularLocation>
        <location evidence="1 7">Secreted</location>
        <location evidence="1 7">Cell wall</location>
    </subcellularLocation>
</comment>
<name>A0A8H6RXU9_9AGAR</name>
<evidence type="ECO:0000313" key="8">
    <source>
        <dbReference type="EMBL" id="KAF7288921.1"/>
    </source>
</evidence>
<evidence type="ECO:0000256" key="6">
    <source>
        <dbReference type="ARBA" id="ARBA00093546"/>
    </source>
</evidence>
<dbReference type="OrthoDB" id="4225815at2759"/>
<gene>
    <name evidence="8" type="ORF">MIND_01408300</name>
</gene>
<evidence type="ECO:0000256" key="7">
    <source>
        <dbReference type="RuleBase" id="RU365009"/>
    </source>
</evidence>
<feature type="signal peptide" evidence="7">
    <location>
        <begin position="1"/>
        <end position="20"/>
    </location>
</feature>
<keyword evidence="7" id="KW-0732">Signal</keyword>
<keyword evidence="9" id="KW-1185">Reference proteome</keyword>
<dbReference type="EMBL" id="JACAZF010000018">
    <property type="protein sequence ID" value="KAF7288921.1"/>
    <property type="molecule type" value="Genomic_DNA"/>
</dbReference>
<proteinExistence type="inferred from homology"/>
<organism evidence="8 9">
    <name type="scientific">Mycena indigotica</name>
    <dbReference type="NCBI Taxonomy" id="2126181"/>
    <lineage>
        <taxon>Eukaryota</taxon>
        <taxon>Fungi</taxon>
        <taxon>Dikarya</taxon>
        <taxon>Basidiomycota</taxon>
        <taxon>Agaricomycotina</taxon>
        <taxon>Agaricomycetes</taxon>
        <taxon>Agaricomycetidae</taxon>
        <taxon>Agaricales</taxon>
        <taxon>Marasmiineae</taxon>
        <taxon>Mycenaceae</taxon>
        <taxon>Mycena</taxon>
    </lineage>
</organism>
<evidence type="ECO:0000256" key="3">
    <source>
        <dbReference type="ARBA" id="ARBA00022512"/>
    </source>
</evidence>
<comment type="subunit">
    <text evidence="6">Self-assembles to form functional amyloid fibrils called rodlets. Self-assembly into fibrillar rodlets occurs spontaneously at hydrophobic:hydrophilic interfaces and the rodlets further associate laterally to form amphipathic monolayers.</text>
</comment>
<dbReference type="GO" id="GO:0009277">
    <property type="term" value="C:fungal-type cell wall"/>
    <property type="evidence" value="ECO:0007669"/>
    <property type="project" value="InterPro"/>
</dbReference>
<protein>
    <recommendedName>
        <fullName evidence="7">Hydrophobin</fullName>
    </recommendedName>
</protein>
<keyword evidence="4 7" id="KW-0964">Secreted</keyword>